<evidence type="ECO:0000313" key="6">
    <source>
        <dbReference type="EMBL" id="CAB4138983.1"/>
    </source>
</evidence>
<dbReference type="GO" id="GO:0044027">
    <property type="term" value="P:negative regulation of gene expression via chromosomal CpG island methylation"/>
    <property type="evidence" value="ECO:0007669"/>
    <property type="project" value="TreeGrafter"/>
</dbReference>
<evidence type="ECO:0000256" key="2">
    <source>
        <dbReference type="ARBA" id="ARBA00022603"/>
    </source>
</evidence>
<dbReference type="EMBL" id="LR796362">
    <property type="protein sequence ID" value="CAB4138983.1"/>
    <property type="molecule type" value="Genomic_DNA"/>
</dbReference>
<name>A0A6J5M0B0_9CAUD</name>
<dbReference type="PROSITE" id="PS51679">
    <property type="entry name" value="SAM_MT_C5"/>
    <property type="match status" value="1"/>
</dbReference>
<evidence type="ECO:0000256" key="5">
    <source>
        <dbReference type="PROSITE-ProRule" id="PRU01016"/>
    </source>
</evidence>
<reference evidence="6" key="1">
    <citation type="submission" date="2020-04" db="EMBL/GenBank/DDBJ databases">
        <authorList>
            <person name="Chiriac C."/>
            <person name="Salcher M."/>
            <person name="Ghai R."/>
            <person name="Kavagutti S V."/>
        </authorList>
    </citation>
    <scope>NUCLEOTIDE SEQUENCE</scope>
</reference>
<dbReference type="InterPro" id="IPR029063">
    <property type="entry name" value="SAM-dependent_MTases_sf"/>
</dbReference>
<gene>
    <name evidence="6" type="ORF">UFOVP350_33</name>
</gene>
<comment type="similarity">
    <text evidence="5">Belongs to the class I-like SAM-binding methyltransferase superfamily. C5-methyltransferase family.</text>
</comment>
<dbReference type="InterPro" id="IPR050390">
    <property type="entry name" value="C5-Methyltransferase"/>
</dbReference>
<feature type="active site" evidence="5">
    <location>
        <position position="97"/>
    </location>
</feature>
<keyword evidence="3 5" id="KW-0808">Transferase</keyword>
<dbReference type="SUPFAM" id="SSF53335">
    <property type="entry name" value="S-adenosyl-L-methionine-dependent methyltransferases"/>
    <property type="match status" value="1"/>
</dbReference>
<keyword evidence="4 5" id="KW-0949">S-adenosyl-L-methionine</keyword>
<accession>A0A6J5M0B0</accession>
<evidence type="ECO:0000256" key="1">
    <source>
        <dbReference type="ARBA" id="ARBA00011975"/>
    </source>
</evidence>
<evidence type="ECO:0000256" key="4">
    <source>
        <dbReference type="ARBA" id="ARBA00022691"/>
    </source>
</evidence>
<dbReference type="GO" id="GO:0003886">
    <property type="term" value="F:DNA (cytosine-5-)-methyltransferase activity"/>
    <property type="evidence" value="ECO:0007669"/>
    <property type="project" value="UniProtKB-EC"/>
</dbReference>
<dbReference type="EC" id="2.1.1.37" evidence="1"/>
<dbReference type="PANTHER" id="PTHR10629:SF52">
    <property type="entry name" value="DNA (CYTOSINE-5)-METHYLTRANSFERASE 1"/>
    <property type="match status" value="1"/>
</dbReference>
<sequence length="533" mass="59835">MTNSIKYLIVDLFCGAGGTSTGFEQAMDENGNRIAKVIAAVNHDHKAIESHWKNHPHVIHYEEDIRTLDLTDLIAQVKIQREMHPDAMLILWASLECTNFSKAKGGKPRDADSRTLADHLPRYVTAINPEIIKIENVVEFMSWGPLDENGKPISRKNGSEWLRWRKEMCALGYRDDWRELNSADLGAYTSRNRLFGIFVAPGIHFCWPEPTHHKNPGKASMFTSLLKWKAVKDVLDLQDEGSSIFERKKPLVDKTLERIYHGLIKYVAGGKEAFITKFFSGKPQDKNISIDGPAGTLTTTPQQGLVTAQFLMKRMSTDARTGQHRNASIENPAPTITTQRQPELVTAFMANYYSNGNNTSGMDEPSRTIRTGDGHSLVFIMDTQFGNTTRELSEPMATITASRKHHYIVNPSHGGHSTSSDVPCPVIVARQDKAPLYVVAVEHGHVQVAVYPDDTDVMIRIKEFMVLYGIVDIKMRMLKVEELLRIQGFPDGYYLAGNQADQKKFIGNSVHPIIPKVWIEAMAIKRAVKEVAV</sequence>
<dbReference type="PANTHER" id="PTHR10629">
    <property type="entry name" value="CYTOSINE-SPECIFIC METHYLTRANSFERASE"/>
    <property type="match status" value="1"/>
</dbReference>
<organism evidence="6">
    <name type="scientific">uncultured Caudovirales phage</name>
    <dbReference type="NCBI Taxonomy" id="2100421"/>
    <lineage>
        <taxon>Viruses</taxon>
        <taxon>Duplodnaviria</taxon>
        <taxon>Heunggongvirae</taxon>
        <taxon>Uroviricota</taxon>
        <taxon>Caudoviricetes</taxon>
        <taxon>Peduoviridae</taxon>
        <taxon>Maltschvirus</taxon>
        <taxon>Maltschvirus maltsch</taxon>
    </lineage>
</organism>
<dbReference type="GO" id="GO:0003677">
    <property type="term" value="F:DNA binding"/>
    <property type="evidence" value="ECO:0007669"/>
    <property type="project" value="TreeGrafter"/>
</dbReference>
<proteinExistence type="inferred from homology"/>
<keyword evidence="2 5" id="KW-0489">Methyltransferase</keyword>
<dbReference type="Gene3D" id="3.90.120.10">
    <property type="entry name" value="DNA Methylase, subunit A, domain 2"/>
    <property type="match status" value="1"/>
</dbReference>
<dbReference type="Gene3D" id="3.40.50.150">
    <property type="entry name" value="Vaccinia Virus protein VP39"/>
    <property type="match status" value="1"/>
</dbReference>
<evidence type="ECO:0000256" key="3">
    <source>
        <dbReference type="ARBA" id="ARBA00022679"/>
    </source>
</evidence>
<dbReference type="PRINTS" id="PR00105">
    <property type="entry name" value="C5METTRFRASE"/>
</dbReference>
<dbReference type="InterPro" id="IPR001525">
    <property type="entry name" value="C5_MeTfrase"/>
</dbReference>
<dbReference type="GO" id="GO:0032259">
    <property type="term" value="P:methylation"/>
    <property type="evidence" value="ECO:0007669"/>
    <property type="project" value="UniProtKB-KW"/>
</dbReference>
<dbReference type="Pfam" id="PF00145">
    <property type="entry name" value="DNA_methylase"/>
    <property type="match status" value="2"/>
</dbReference>
<protein>
    <recommendedName>
        <fullName evidence="1">DNA (cytosine-5-)-methyltransferase</fullName>
        <ecNumber evidence="1">2.1.1.37</ecNumber>
    </recommendedName>
</protein>